<dbReference type="InterPro" id="IPR013766">
    <property type="entry name" value="Thioredoxin_domain"/>
</dbReference>
<dbReference type="Pfam" id="PF00578">
    <property type="entry name" value="AhpC-TSA"/>
    <property type="match status" value="1"/>
</dbReference>
<dbReference type="PANTHER" id="PTHR10681">
    <property type="entry name" value="THIOREDOXIN PEROXIDASE"/>
    <property type="match status" value="1"/>
</dbReference>
<evidence type="ECO:0000256" key="4">
    <source>
        <dbReference type="ARBA" id="ARBA00022559"/>
    </source>
</evidence>
<feature type="active site" description="Cysteine sulfenic acid (-SOH) intermediate; for peroxidase activity" evidence="10">
    <location>
        <position position="50"/>
    </location>
</feature>
<evidence type="ECO:0000313" key="12">
    <source>
        <dbReference type="EMBL" id="QIQ41784.1"/>
    </source>
</evidence>
<accession>A0A6G9JUN1</accession>
<comment type="function">
    <text evidence="9">Thiol-specific peroxidase that catalyzes the reduction of hydrogen peroxide and organic hydroperoxides to water and alcohols, respectively. Plays a role in cell protection against oxidative stress by detoxifying peroxides.</text>
</comment>
<dbReference type="GO" id="GO:0042744">
    <property type="term" value="P:hydrogen peroxide catabolic process"/>
    <property type="evidence" value="ECO:0007669"/>
    <property type="project" value="TreeGrafter"/>
</dbReference>
<dbReference type="AlphaFoldDB" id="A0A6G9JUN1"/>
<comment type="subcellular location">
    <subcellularLocation>
        <location evidence="1">Cytoplasm</location>
    </subcellularLocation>
</comment>
<dbReference type="Proteomes" id="UP000503183">
    <property type="component" value="Chromosome"/>
</dbReference>
<dbReference type="PIRSF" id="PIRSF000239">
    <property type="entry name" value="AHPC"/>
    <property type="match status" value="1"/>
</dbReference>
<organism evidence="12 13">
    <name type="scientific">Buchnera aphidicola</name>
    <name type="common">Microlophium carnosum</name>
    <dbReference type="NCBI Taxonomy" id="2708354"/>
    <lineage>
        <taxon>Bacteria</taxon>
        <taxon>Pseudomonadati</taxon>
        <taxon>Pseudomonadota</taxon>
        <taxon>Gammaproteobacteria</taxon>
        <taxon>Enterobacterales</taxon>
        <taxon>Erwiniaceae</taxon>
        <taxon>Buchnera</taxon>
    </lineage>
</organism>
<sequence length="197" mass="22363">MVLVTQNAPNFIAPAILKNNQIVEQFDLKKHSNGQSIVLFFWPMDFTFVCPSEIIEFNILYSEFKKRNVKVVGISIDSVFVHQAWQNTLPKNGGIGKINFPMVSDITHSIQKSYGIEHPNLGIALRASFLIDSNWIIRHQVVNDLPFGRNIEEMIRMVDAIDFHNKFGEVCPANWKKGEKGMEASSEGASKYLSKYS</sequence>
<dbReference type="EMBL" id="CP048747">
    <property type="protein sequence ID" value="QIQ41784.1"/>
    <property type="molecule type" value="Genomic_DNA"/>
</dbReference>
<dbReference type="InterPro" id="IPR050217">
    <property type="entry name" value="Peroxiredoxin"/>
</dbReference>
<dbReference type="GO" id="GO:0033554">
    <property type="term" value="P:cellular response to stress"/>
    <property type="evidence" value="ECO:0007669"/>
    <property type="project" value="TreeGrafter"/>
</dbReference>
<evidence type="ECO:0000256" key="7">
    <source>
        <dbReference type="ARBA" id="ARBA00023284"/>
    </source>
</evidence>
<dbReference type="PANTHER" id="PTHR10681:SF128">
    <property type="entry name" value="THIOREDOXIN-DEPENDENT PEROXIDE REDUCTASE, MITOCHONDRIAL"/>
    <property type="match status" value="1"/>
</dbReference>
<dbReference type="InterPro" id="IPR000866">
    <property type="entry name" value="AhpC/TSA"/>
</dbReference>
<keyword evidence="7" id="KW-0676">Redox-active center</keyword>
<dbReference type="Gene3D" id="3.40.30.10">
    <property type="entry name" value="Glutaredoxin"/>
    <property type="match status" value="1"/>
</dbReference>
<keyword evidence="6" id="KW-1015">Disulfide bond</keyword>
<proteinExistence type="inferred from homology"/>
<evidence type="ECO:0000256" key="2">
    <source>
        <dbReference type="ARBA" id="ARBA00009796"/>
    </source>
</evidence>
<keyword evidence="4 12" id="KW-0575">Peroxidase</keyword>
<evidence type="ECO:0000256" key="3">
    <source>
        <dbReference type="ARBA" id="ARBA00022490"/>
    </source>
</evidence>
<dbReference type="SUPFAM" id="SSF52833">
    <property type="entry name" value="Thioredoxin-like"/>
    <property type="match status" value="1"/>
</dbReference>
<dbReference type="GO" id="GO:0005829">
    <property type="term" value="C:cytosol"/>
    <property type="evidence" value="ECO:0007669"/>
    <property type="project" value="TreeGrafter"/>
</dbReference>
<dbReference type="GO" id="GO:0008379">
    <property type="term" value="F:thioredoxin peroxidase activity"/>
    <property type="evidence" value="ECO:0007669"/>
    <property type="project" value="TreeGrafter"/>
</dbReference>
<keyword evidence="5 12" id="KW-0560">Oxidoreductase</keyword>
<gene>
    <name evidence="12" type="ORF">G4A98_00905</name>
</gene>
<dbReference type="InterPro" id="IPR024706">
    <property type="entry name" value="Peroxiredoxin_AhpC-typ"/>
</dbReference>
<dbReference type="NCBIfam" id="NF011576">
    <property type="entry name" value="PRK15000.1"/>
    <property type="match status" value="1"/>
</dbReference>
<keyword evidence="3" id="KW-0963">Cytoplasm</keyword>
<name>A0A6G9JUN1_9GAMM</name>
<dbReference type="InterPro" id="IPR019479">
    <property type="entry name" value="Peroxiredoxin_C"/>
</dbReference>
<reference evidence="12 13" key="1">
    <citation type="submission" date="2020-04" db="EMBL/GenBank/DDBJ databases">
        <title>Parallel evolution in the integration of a co-obligate aphid symbiosis.</title>
        <authorList>
            <person name="Monnin D."/>
            <person name="Jackson R."/>
            <person name="Kiers E.T."/>
            <person name="Bunker M."/>
            <person name="Ellers J."/>
            <person name="Henry L.M."/>
        </authorList>
    </citation>
    <scope>NUCLEOTIDE SEQUENCE [LARGE SCALE GENOMIC DNA]</scope>
    <source>
        <strain evidence="12">MCAR-56B</strain>
    </source>
</reference>
<dbReference type="GO" id="GO:0045454">
    <property type="term" value="P:cell redox homeostasis"/>
    <property type="evidence" value="ECO:0007669"/>
    <property type="project" value="TreeGrafter"/>
</dbReference>
<evidence type="ECO:0000256" key="10">
    <source>
        <dbReference type="PIRSR" id="PIRSR000239-1"/>
    </source>
</evidence>
<evidence type="ECO:0000256" key="5">
    <source>
        <dbReference type="ARBA" id="ARBA00023002"/>
    </source>
</evidence>
<evidence type="ECO:0000313" key="13">
    <source>
        <dbReference type="Proteomes" id="UP000503183"/>
    </source>
</evidence>
<evidence type="ECO:0000256" key="9">
    <source>
        <dbReference type="ARBA" id="ARBA00037420"/>
    </source>
</evidence>
<dbReference type="GO" id="GO:0006979">
    <property type="term" value="P:response to oxidative stress"/>
    <property type="evidence" value="ECO:0007669"/>
    <property type="project" value="TreeGrafter"/>
</dbReference>
<evidence type="ECO:0000256" key="1">
    <source>
        <dbReference type="ARBA" id="ARBA00004496"/>
    </source>
</evidence>
<feature type="domain" description="Thioredoxin" evidence="11">
    <location>
        <begin position="2"/>
        <end position="163"/>
    </location>
</feature>
<evidence type="ECO:0000256" key="8">
    <source>
        <dbReference type="ARBA" id="ARBA00032824"/>
    </source>
</evidence>
<dbReference type="FunFam" id="3.40.30.10:FF:000002">
    <property type="entry name" value="Alkyl hydroperoxide reductase C"/>
    <property type="match status" value="1"/>
</dbReference>
<dbReference type="InterPro" id="IPR036249">
    <property type="entry name" value="Thioredoxin-like_sf"/>
</dbReference>
<dbReference type="PROSITE" id="PS51352">
    <property type="entry name" value="THIOREDOXIN_2"/>
    <property type="match status" value="1"/>
</dbReference>
<evidence type="ECO:0000256" key="6">
    <source>
        <dbReference type="ARBA" id="ARBA00023157"/>
    </source>
</evidence>
<evidence type="ECO:0000259" key="11">
    <source>
        <dbReference type="PROSITE" id="PS51352"/>
    </source>
</evidence>
<comment type="similarity">
    <text evidence="2">Belongs to the peroxiredoxin family. AhpC/Prx1 subfamily.</text>
</comment>
<protein>
    <recommendedName>
        <fullName evidence="8">Thioredoxin peroxidase</fullName>
    </recommendedName>
</protein>
<dbReference type="Pfam" id="PF10417">
    <property type="entry name" value="1-cysPrx_C"/>
    <property type="match status" value="1"/>
</dbReference>
<dbReference type="CDD" id="cd03015">
    <property type="entry name" value="PRX_Typ2cys"/>
    <property type="match status" value="1"/>
</dbReference>